<dbReference type="InterPro" id="IPR034122">
    <property type="entry name" value="Retropepsin-like_bacterial"/>
</dbReference>
<comment type="caution">
    <text evidence="3">The sequence shown here is derived from an EMBL/GenBank/DDBJ whole genome shotgun (WGS) entry which is preliminary data.</text>
</comment>
<keyword evidence="1" id="KW-0732">Signal</keyword>
<dbReference type="InterPro" id="IPR021109">
    <property type="entry name" value="Peptidase_aspartic_dom_sf"/>
</dbReference>
<evidence type="ECO:0000313" key="3">
    <source>
        <dbReference type="EMBL" id="RLJ24645.1"/>
    </source>
</evidence>
<dbReference type="Proteomes" id="UP000275027">
    <property type="component" value="Unassembled WGS sequence"/>
</dbReference>
<accession>A0A497U6W7</accession>
<dbReference type="Pfam" id="PF13650">
    <property type="entry name" value="Asp_protease_2"/>
    <property type="match status" value="1"/>
</dbReference>
<organism evidence="3 5">
    <name type="scientific">Flavobacterium lindanitolerans</name>
    <dbReference type="NCBI Taxonomy" id="428988"/>
    <lineage>
        <taxon>Bacteria</taxon>
        <taxon>Pseudomonadati</taxon>
        <taxon>Bacteroidota</taxon>
        <taxon>Flavobacteriia</taxon>
        <taxon>Flavobacteriales</taxon>
        <taxon>Flavobacteriaceae</taxon>
        <taxon>Flavobacterium</taxon>
    </lineage>
</organism>
<feature type="signal peptide" evidence="1">
    <location>
        <begin position="1"/>
        <end position="18"/>
    </location>
</feature>
<evidence type="ECO:0000313" key="5">
    <source>
        <dbReference type="Proteomes" id="UP000275027"/>
    </source>
</evidence>
<dbReference type="Proteomes" id="UP000233767">
    <property type="component" value="Unassembled WGS sequence"/>
</dbReference>
<dbReference type="EMBL" id="PJND01000007">
    <property type="protein sequence ID" value="PKW30307.1"/>
    <property type="molecule type" value="Genomic_DNA"/>
</dbReference>
<evidence type="ECO:0000313" key="4">
    <source>
        <dbReference type="Proteomes" id="UP000233767"/>
    </source>
</evidence>
<keyword evidence="3" id="KW-0645">Protease</keyword>
<dbReference type="EMBL" id="RCCB01000012">
    <property type="protein sequence ID" value="RLJ24645.1"/>
    <property type="molecule type" value="Genomic_DNA"/>
</dbReference>
<dbReference type="GO" id="GO:0008233">
    <property type="term" value="F:peptidase activity"/>
    <property type="evidence" value="ECO:0007669"/>
    <property type="project" value="UniProtKB-KW"/>
</dbReference>
<keyword evidence="3" id="KW-0378">Hydrolase</keyword>
<keyword evidence="4" id="KW-1185">Reference proteome</keyword>
<dbReference type="CDD" id="cd05483">
    <property type="entry name" value="retropepsin_like_bacteria"/>
    <property type="match status" value="1"/>
</dbReference>
<dbReference type="AlphaFoldDB" id="A0A497U6W7"/>
<protein>
    <submittedName>
        <fullName evidence="3">Aspartyl protease</fullName>
    </submittedName>
</protein>
<proteinExistence type="predicted"/>
<dbReference type="Gene3D" id="2.40.70.10">
    <property type="entry name" value="Acid Proteases"/>
    <property type="match status" value="1"/>
</dbReference>
<dbReference type="GO" id="GO:0006508">
    <property type="term" value="P:proteolysis"/>
    <property type="evidence" value="ECO:0007669"/>
    <property type="project" value="UniProtKB-KW"/>
</dbReference>
<evidence type="ECO:0000256" key="1">
    <source>
        <dbReference type="SAM" id="SignalP"/>
    </source>
</evidence>
<dbReference type="RefSeq" id="WP_101471949.1">
    <property type="nucleotide sequence ID" value="NZ_PJND01000007.1"/>
</dbReference>
<name>A0A497U6W7_9FLAO</name>
<reference evidence="3 5" key="2">
    <citation type="submission" date="2018-10" db="EMBL/GenBank/DDBJ databases">
        <title>Genomic Encyclopedia of Archaeal and Bacterial Type Strains, Phase II (KMG-II): from individual species to whole genera.</title>
        <authorList>
            <person name="Goeker M."/>
        </authorList>
    </citation>
    <scope>NUCLEOTIDE SEQUENCE [LARGE SCALE GENOMIC DNA]</scope>
    <source>
        <strain evidence="3 5">DSM 21886</strain>
    </source>
</reference>
<gene>
    <name evidence="2" type="ORF">B0G92_1965</name>
    <name evidence="3" type="ORF">CLV50_2536</name>
</gene>
<reference evidence="2 4" key="1">
    <citation type="submission" date="2017-12" db="EMBL/GenBank/DDBJ databases">
        <title>Genomic Encyclopedia of Type Strains, Phase III (KMG-III): the genomes of soil and plant-associated and newly described type strains.</title>
        <authorList>
            <person name="Whitman W."/>
        </authorList>
    </citation>
    <scope>NUCLEOTIDE SEQUENCE [LARGE SCALE GENOMIC DNA]</scope>
    <source>
        <strain evidence="2 4">IP-10</strain>
    </source>
</reference>
<dbReference type="SUPFAM" id="SSF50630">
    <property type="entry name" value="Acid proteases"/>
    <property type="match status" value="1"/>
</dbReference>
<feature type="chain" id="PRO_5019711363" evidence="1">
    <location>
        <begin position="19"/>
        <end position="396"/>
    </location>
</feature>
<evidence type="ECO:0000313" key="2">
    <source>
        <dbReference type="EMBL" id="PKW30307.1"/>
    </source>
</evidence>
<sequence>MKLLYLVSALLCLNLSTAQNIKTLNKGRVVQKNYNVSVPYQDINGLVIVEAVIKGKTYNFIVDTGALSAISQELYNELGLESVNGLDVGDSSNLRQNMKLVTLPPVQVGDITFADVPAVVTDSSFFLECLGIDGFIGSNMMRNSIVKFSYKDKTVSFTDKLKNFSIDKKKSAGLLKDQFQSNPYLKIDIKNKDAEATETLLFDSGMVGLYDLSLGVYENALSQKINLFSLLYQAKGAYSLGIHGVESQKEHFMLSIPELSFAGVTLKNITTTTTSDTKSRIGSKILSYGDVVVDYPGRQLYFNPYQDGAIDLAEKNWPVQPVIKDDKFVVGIVWDAALNDRINEGDEILKFGEFDFSDMNPCESFKLNRKPQTDTAVMVLKDIKTGEVKNVELVKK</sequence>